<evidence type="ECO:0000313" key="1">
    <source>
        <dbReference type="EMBL" id="QQL49961.1"/>
    </source>
</evidence>
<name>A0A6I4IMP1_9SPHI</name>
<evidence type="ECO:0000313" key="2">
    <source>
        <dbReference type="Proteomes" id="UP000429232"/>
    </source>
</evidence>
<sequence>MRVIPLFKSITQRDLLAIRIAGRIERSHMLVAGKMSQWFNRLNPSVQKVVLLLITLLVSISLLSGIIFPDRHPAYISTTNITNGLSAHHDLSLKSICKHKN</sequence>
<dbReference type="AlphaFoldDB" id="A0A6I4IMP1"/>
<dbReference type="RefSeq" id="WP_157523333.1">
    <property type="nucleotide sequence ID" value="NZ_CP066775.1"/>
</dbReference>
<dbReference type="KEGG" id="mgik:GO620_000480"/>
<protein>
    <submittedName>
        <fullName evidence="1">Uncharacterized protein</fullName>
    </submittedName>
</protein>
<accession>A0A6I4IMP1</accession>
<proteinExistence type="predicted"/>
<dbReference type="EMBL" id="CP066775">
    <property type="protein sequence ID" value="QQL49961.1"/>
    <property type="molecule type" value="Genomic_DNA"/>
</dbReference>
<dbReference type="Proteomes" id="UP000429232">
    <property type="component" value="Chromosome"/>
</dbReference>
<reference evidence="1 2" key="1">
    <citation type="submission" date="2020-12" db="EMBL/GenBank/DDBJ databases">
        <title>HMF7856_wgs.fasta genome submission.</title>
        <authorList>
            <person name="Kang H."/>
            <person name="Kim H."/>
            <person name="Joh K."/>
        </authorList>
    </citation>
    <scope>NUCLEOTIDE SEQUENCE [LARGE SCALE GENOMIC DNA]</scope>
    <source>
        <strain evidence="1 2">HMF7856</strain>
    </source>
</reference>
<organism evidence="1 2">
    <name type="scientific">Mucilaginibacter ginkgonis</name>
    <dbReference type="NCBI Taxonomy" id="2682091"/>
    <lineage>
        <taxon>Bacteria</taxon>
        <taxon>Pseudomonadati</taxon>
        <taxon>Bacteroidota</taxon>
        <taxon>Sphingobacteriia</taxon>
        <taxon>Sphingobacteriales</taxon>
        <taxon>Sphingobacteriaceae</taxon>
        <taxon>Mucilaginibacter</taxon>
    </lineage>
</organism>
<gene>
    <name evidence="1" type="ORF">GO620_000480</name>
</gene>
<keyword evidence="2" id="KW-1185">Reference proteome</keyword>